<dbReference type="GO" id="GO:0042797">
    <property type="term" value="P:tRNA transcription by RNA polymerase III"/>
    <property type="evidence" value="ECO:0007669"/>
    <property type="project" value="TreeGrafter"/>
</dbReference>
<feature type="compositionally biased region" description="Acidic residues" evidence="3">
    <location>
        <begin position="135"/>
        <end position="157"/>
    </location>
</feature>
<dbReference type="AlphaFoldDB" id="A0A6C0I712"/>
<dbReference type="InterPro" id="IPR020708">
    <property type="entry name" value="DNA-dir_RNA_polK_14-18kDa_CS"/>
</dbReference>
<dbReference type="InterPro" id="IPR006110">
    <property type="entry name" value="Pol_omega/Rpo6/RPB6"/>
</dbReference>
<proteinExistence type="predicted"/>
<dbReference type="GO" id="GO:0005736">
    <property type="term" value="C:RNA polymerase I complex"/>
    <property type="evidence" value="ECO:0007669"/>
    <property type="project" value="TreeGrafter"/>
</dbReference>
<evidence type="ECO:0000256" key="3">
    <source>
        <dbReference type="SAM" id="MobiDB-lite"/>
    </source>
</evidence>
<keyword evidence="2" id="KW-0804">Transcription</keyword>
<name>A0A6C0I712_9ZZZZ</name>
<dbReference type="GO" id="GO:0003899">
    <property type="term" value="F:DNA-directed RNA polymerase activity"/>
    <property type="evidence" value="ECO:0007669"/>
    <property type="project" value="InterPro"/>
</dbReference>
<dbReference type="Gene3D" id="3.90.940.10">
    <property type="match status" value="1"/>
</dbReference>
<dbReference type="PROSITE" id="PS01111">
    <property type="entry name" value="RNA_POL_K_14KD"/>
    <property type="match status" value="1"/>
</dbReference>
<dbReference type="EMBL" id="MN740104">
    <property type="protein sequence ID" value="QHT87933.1"/>
    <property type="molecule type" value="Genomic_DNA"/>
</dbReference>
<accession>A0A6C0I712</accession>
<dbReference type="Pfam" id="PF01192">
    <property type="entry name" value="RNA_pol_Rpb6"/>
    <property type="match status" value="1"/>
</dbReference>
<feature type="compositionally biased region" description="Polar residues" evidence="3">
    <location>
        <begin position="20"/>
        <end position="29"/>
    </location>
</feature>
<feature type="region of interest" description="Disordered" evidence="3">
    <location>
        <begin position="134"/>
        <end position="160"/>
    </location>
</feature>
<feature type="compositionally biased region" description="Low complexity" evidence="3">
    <location>
        <begin position="62"/>
        <end position="72"/>
    </location>
</feature>
<dbReference type="PANTHER" id="PTHR47227">
    <property type="entry name" value="DNA-DIRECTED RNA POLYMERASE SUBUNIT K"/>
    <property type="match status" value="1"/>
</dbReference>
<dbReference type="GO" id="GO:0006366">
    <property type="term" value="P:transcription by RNA polymerase II"/>
    <property type="evidence" value="ECO:0007669"/>
    <property type="project" value="TreeGrafter"/>
</dbReference>
<sequence length="284" mass="31280">MFGGKPKGSESDDDEDELVSKNTRINSATGAALPDEVVSESDAESNAESKTDDSSDADTDADTVTSMTTDASGESELTLDEDDEIAIETPAMIAKKTATAASALANSDSKKKTTKRVVKGKATLQDITTLQQSYDDLELNEDGDTNDSEGDDDDIDDGTNYLRKFDSEMRENYIATYHHEMMQLNMAEVDSLVRVVRNADGMIVDGIHKTMPFLTKYEKTRILGQRAKQLNQGAQPVIPIDKKIIDGYLIAQLEMQQKALPFIIRRPLPGGKSEYWRLADLELI</sequence>
<evidence type="ECO:0000313" key="4">
    <source>
        <dbReference type="EMBL" id="QHT87933.1"/>
    </source>
</evidence>
<reference evidence="4" key="1">
    <citation type="journal article" date="2020" name="Nature">
        <title>Giant virus diversity and host interactions through global metagenomics.</title>
        <authorList>
            <person name="Schulz F."/>
            <person name="Roux S."/>
            <person name="Paez-Espino D."/>
            <person name="Jungbluth S."/>
            <person name="Walsh D.A."/>
            <person name="Denef V.J."/>
            <person name="McMahon K.D."/>
            <person name="Konstantinidis K.T."/>
            <person name="Eloe-Fadrosh E.A."/>
            <person name="Kyrpides N.C."/>
            <person name="Woyke T."/>
        </authorList>
    </citation>
    <scope>NUCLEOTIDE SEQUENCE</scope>
    <source>
        <strain evidence="4">GVMAG-M-3300023184-191</strain>
    </source>
</reference>
<dbReference type="GO" id="GO:0006360">
    <property type="term" value="P:transcription by RNA polymerase I"/>
    <property type="evidence" value="ECO:0007669"/>
    <property type="project" value="TreeGrafter"/>
</dbReference>
<evidence type="ECO:0008006" key="5">
    <source>
        <dbReference type="Google" id="ProtNLM"/>
    </source>
</evidence>
<dbReference type="InterPro" id="IPR036161">
    <property type="entry name" value="RPB6/omega-like_sf"/>
</dbReference>
<dbReference type="GO" id="GO:0003677">
    <property type="term" value="F:DNA binding"/>
    <property type="evidence" value="ECO:0007669"/>
    <property type="project" value="InterPro"/>
</dbReference>
<organism evidence="4">
    <name type="scientific">viral metagenome</name>
    <dbReference type="NCBI Taxonomy" id="1070528"/>
    <lineage>
        <taxon>unclassified sequences</taxon>
        <taxon>metagenomes</taxon>
        <taxon>organismal metagenomes</taxon>
    </lineage>
</organism>
<protein>
    <recommendedName>
        <fullName evidence="5">RNA polymerase Rpb6</fullName>
    </recommendedName>
</protein>
<evidence type="ECO:0000256" key="1">
    <source>
        <dbReference type="ARBA" id="ARBA00022478"/>
    </source>
</evidence>
<dbReference type="GO" id="GO:0005665">
    <property type="term" value="C:RNA polymerase II, core complex"/>
    <property type="evidence" value="ECO:0007669"/>
    <property type="project" value="TreeGrafter"/>
</dbReference>
<dbReference type="SUPFAM" id="SSF63562">
    <property type="entry name" value="RPB6/omega subunit-like"/>
    <property type="match status" value="1"/>
</dbReference>
<dbReference type="PANTHER" id="PTHR47227:SF5">
    <property type="entry name" value="DNA-DIRECTED RNA POLYMERASES I, II, AND III SUBUNIT RPABC2"/>
    <property type="match status" value="1"/>
</dbReference>
<evidence type="ECO:0000256" key="2">
    <source>
        <dbReference type="ARBA" id="ARBA00023163"/>
    </source>
</evidence>
<dbReference type="GO" id="GO:0005666">
    <property type="term" value="C:RNA polymerase III complex"/>
    <property type="evidence" value="ECO:0007669"/>
    <property type="project" value="TreeGrafter"/>
</dbReference>
<feature type="region of interest" description="Disordered" evidence="3">
    <location>
        <begin position="1"/>
        <end position="83"/>
    </location>
</feature>
<keyword evidence="1" id="KW-0240">DNA-directed RNA polymerase</keyword>